<dbReference type="EMBL" id="FOCW01000003">
    <property type="protein sequence ID" value="SEN57611.1"/>
    <property type="molecule type" value="Genomic_DNA"/>
</dbReference>
<dbReference type="AlphaFoldDB" id="A0A1H8HN25"/>
<dbReference type="STRING" id="1121117.SAMN02745977_01543"/>
<gene>
    <name evidence="1" type="ORF">SAMN02745977_01543</name>
</gene>
<organism evidence="1 2">
    <name type="scientific">Brachymonas denitrificans DSM 15123</name>
    <dbReference type="NCBI Taxonomy" id="1121117"/>
    <lineage>
        <taxon>Bacteria</taxon>
        <taxon>Pseudomonadati</taxon>
        <taxon>Pseudomonadota</taxon>
        <taxon>Betaproteobacteria</taxon>
        <taxon>Burkholderiales</taxon>
        <taxon>Comamonadaceae</taxon>
        <taxon>Brachymonas</taxon>
    </lineage>
</organism>
<reference evidence="1 2" key="1">
    <citation type="submission" date="2016-10" db="EMBL/GenBank/DDBJ databases">
        <authorList>
            <person name="de Groot N.N."/>
        </authorList>
    </citation>
    <scope>NUCLEOTIDE SEQUENCE [LARGE SCALE GENOMIC DNA]</scope>
    <source>
        <strain evidence="1 2">DSM 15123</strain>
    </source>
</reference>
<proteinExistence type="predicted"/>
<keyword evidence="2" id="KW-1185">Reference proteome</keyword>
<sequence>MCIGLHDFAKASQMNWACRAQGGKVRNERFHAGENGLCEITVVNRKVSAILVILGESDQVLNVLC</sequence>
<evidence type="ECO:0000313" key="2">
    <source>
        <dbReference type="Proteomes" id="UP000199531"/>
    </source>
</evidence>
<dbReference type="Proteomes" id="UP000199531">
    <property type="component" value="Unassembled WGS sequence"/>
</dbReference>
<name>A0A1H8HN25_9BURK</name>
<evidence type="ECO:0000313" key="1">
    <source>
        <dbReference type="EMBL" id="SEN57611.1"/>
    </source>
</evidence>
<accession>A0A1H8HN25</accession>
<protein>
    <submittedName>
        <fullName evidence="1">Uncharacterized protein</fullName>
    </submittedName>
</protein>